<dbReference type="PROSITE" id="PS50097">
    <property type="entry name" value="BTB"/>
    <property type="match status" value="1"/>
</dbReference>
<name>A0ABR3VCA5_HUMIN</name>
<evidence type="ECO:0000313" key="4">
    <source>
        <dbReference type="Proteomes" id="UP001583172"/>
    </source>
</evidence>
<reference evidence="3 4" key="1">
    <citation type="journal article" date="2024" name="Commun. Biol.">
        <title>Comparative genomic analysis of thermophilic fungi reveals convergent evolutionary adaptations and gene losses.</title>
        <authorList>
            <person name="Steindorff A.S."/>
            <person name="Aguilar-Pontes M.V."/>
            <person name="Robinson A.J."/>
            <person name="Andreopoulos B."/>
            <person name="LaButti K."/>
            <person name="Kuo A."/>
            <person name="Mondo S."/>
            <person name="Riley R."/>
            <person name="Otillar R."/>
            <person name="Haridas S."/>
            <person name="Lipzen A."/>
            <person name="Grimwood J."/>
            <person name="Schmutz J."/>
            <person name="Clum A."/>
            <person name="Reid I.D."/>
            <person name="Moisan M.C."/>
            <person name="Butler G."/>
            <person name="Nguyen T.T.M."/>
            <person name="Dewar K."/>
            <person name="Conant G."/>
            <person name="Drula E."/>
            <person name="Henrissat B."/>
            <person name="Hansel C."/>
            <person name="Singer S."/>
            <person name="Hutchinson M.I."/>
            <person name="de Vries R.P."/>
            <person name="Natvig D.O."/>
            <person name="Powell A.J."/>
            <person name="Tsang A."/>
            <person name="Grigoriev I.V."/>
        </authorList>
    </citation>
    <scope>NUCLEOTIDE SEQUENCE [LARGE SCALE GENOMIC DNA]</scope>
    <source>
        <strain evidence="3 4">CBS 620.91</strain>
    </source>
</reference>
<dbReference type="CDD" id="cd18186">
    <property type="entry name" value="BTB_POZ_ZBTB_KLHL-like"/>
    <property type="match status" value="1"/>
</dbReference>
<feature type="region of interest" description="Disordered" evidence="1">
    <location>
        <begin position="1"/>
        <end position="22"/>
    </location>
</feature>
<dbReference type="PANTHER" id="PTHR47843:SF3">
    <property type="entry name" value="BTB DOMAIN-CONTAINING PROTEIN"/>
    <property type="match status" value="1"/>
</dbReference>
<gene>
    <name evidence="3" type="ORF">VTJ49DRAFT_1543</name>
</gene>
<keyword evidence="4" id="KW-1185">Reference proteome</keyword>
<dbReference type="InterPro" id="IPR011333">
    <property type="entry name" value="SKP1/BTB/POZ_sf"/>
</dbReference>
<accession>A0ABR3VCA5</accession>
<proteinExistence type="predicted"/>
<dbReference type="PANTHER" id="PTHR47843">
    <property type="entry name" value="BTB DOMAIN-CONTAINING PROTEIN-RELATED"/>
    <property type="match status" value="1"/>
</dbReference>
<comment type="caution">
    <text evidence="3">The sequence shown here is derived from an EMBL/GenBank/DDBJ whole genome shotgun (WGS) entry which is preliminary data.</text>
</comment>
<feature type="compositionally biased region" description="Basic residues" evidence="1">
    <location>
        <begin position="284"/>
        <end position="295"/>
    </location>
</feature>
<feature type="compositionally biased region" description="Low complexity" evidence="1">
    <location>
        <begin position="13"/>
        <end position="22"/>
    </location>
</feature>
<dbReference type="EMBL" id="JAZGSY010000159">
    <property type="protein sequence ID" value="KAL1839412.1"/>
    <property type="molecule type" value="Genomic_DNA"/>
</dbReference>
<feature type="region of interest" description="Disordered" evidence="1">
    <location>
        <begin position="269"/>
        <end position="295"/>
    </location>
</feature>
<dbReference type="Gene3D" id="3.30.710.10">
    <property type="entry name" value="Potassium Channel Kv1.1, Chain A"/>
    <property type="match status" value="1"/>
</dbReference>
<feature type="domain" description="BTB" evidence="2">
    <location>
        <begin position="74"/>
        <end position="144"/>
    </location>
</feature>
<evidence type="ECO:0000256" key="1">
    <source>
        <dbReference type="SAM" id="MobiDB-lite"/>
    </source>
</evidence>
<dbReference type="Proteomes" id="UP001583172">
    <property type="component" value="Unassembled WGS sequence"/>
</dbReference>
<organism evidence="3 4">
    <name type="scientific">Humicola insolens</name>
    <name type="common">Soft-rot fungus</name>
    <dbReference type="NCBI Taxonomy" id="85995"/>
    <lineage>
        <taxon>Eukaryota</taxon>
        <taxon>Fungi</taxon>
        <taxon>Dikarya</taxon>
        <taxon>Ascomycota</taxon>
        <taxon>Pezizomycotina</taxon>
        <taxon>Sordariomycetes</taxon>
        <taxon>Sordariomycetidae</taxon>
        <taxon>Sordariales</taxon>
        <taxon>Chaetomiaceae</taxon>
        <taxon>Mycothermus</taxon>
    </lineage>
</organism>
<dbReference type="SUPFAM" id="SSF54695">
    <property type="entry name" value="POZ domain"/>
    <property type="match status" value="1"/>
</dbReference>
<protein>
    <recommendedName>
        <fullName evidence="2">BTB domain-containing protein</fullName>
    </recommendedName>
</protein>
<dbReference type="InterPro" id="IPR000210">
    <property type="entry name" value="BTB/POZ_dom"/>
</dbReference>
<dbReference type="Pfam" id="PF00651">
    <property type="entry name" value="BTB"/>
    <property type="match status" value="1"/>
</dbReference>
<evidence type="ECO:0000313" key="3">
    <source>
        <dbReference type="EMBL" id="KAL1839412.1"/>
    </source>
</evidence>
<sequence length="295" mass="32106">MADSFKDEIIQDAPAASTTASAADVEMAEGGGTSATAAAAAELPFAEGGEDDGAQQQQEKIPPRVSFAQYLATPTVTLLVGTGENVTILTAHQGLLVKSPYFEAACAQFADDGSPRQIELPDEDVDAMGCFLEYLYTGDYFPRKVPGQRALEKDPTIPDVDLSGDQLLKHARVYTLAGKFGLQSLRSLASNKIHCVNSTAKGEIAYARFVYANTSKDDTVVRVPIANFWATRSHTLRAEAEEEFRDLCLEFPQFGYDVLTRVLDEKLRRERNEKMHPGSTPGSARKRPRHSSTAA</sequence>
<evidence type="ECO:0000259" key="2">
    <source>
        <dbReference type="PROSITE" id="PS50097"/>
    </source>
</evidence>